<dbReference type="InterPro" id="IPR011701">
    <property type="entry name" value="MFS"/>
</dbReference>
<feature type="transmembrane region" description="Helical" evidence="8">
    <location>
        <begin position="302"/>
        <end position="320"/>
    </location>
</feature>
<dbReference type="PANTHER" id="PTHR23501:SF197">
    <property type="entry name" value="COMD"/>
    <property type="match status" value="1"/>
</dbReference>
<keyword evidence="3" id="KW-1003">Cell membrane</keyword>
<keyword evidence="4 8" id="KW-0812">Transmembrane</keyword>
<feature type="transmembrane region" description="Helical" evidence="8">
    <location>
        <begin position="77"/>
        <end position="96"/>
    </location>
</feature>
<dbReference type="InterPro" id="IPR020846">
    <property type="entry name" value="MFS_dom"/>
</dbReference>
<feature type="compositionally biased region" description="Low complexity" evidence="7">
    <location>
        <begin position="517"/>
        <end position="532"/>
    </location>
</feature>
<dbReference type="Proteomes" id="UP001185012">
    <property type="component" value="Unassembled WGS sequence"/>
</dbReference>
<comment type="subcellular location">
    <subcellularLocation>
        <location evidence="1">Cell membrane</location>
        <topology evidence="1">Multi-pass membrane protein</topology>
    </subcellularLocation>
</comment>
<feature type="transmembrane region" description="Helical" evidence="8">
    <location>
        <begin position="332"/>
        <end position="350"/>
    </location>
</feature>
<dbReference type="PROSITE" id="PS00216">
    <property type="entry name" value="SUGAR_TRANSPORT_1"/>
    <property type="match status" value="1"/>
</dbReference>
<reference evidence="10 11" key="1">
    <citation type="submission" date="2023-07" db="EMBL/GenBank/DDBJ databases">
        <title>Genomic Encyclopedia of Type Strains, Phase IV (KMG-IV): sequencing the most valuable type-strain genomes for metagenomic binning, comparative biology and taxonomic classification.</title>
        <authorList>
            <person name="Goeker M."/>
        </authorList>
    </citation>
    <scope>NUCLEOTIDE SEQUENCE [LARGE SCALE GENOMIC DNA]</scope>
    <source>
        <strain evidence="10 11">DSM 45903</strain>
    </source>
</reference>
<feature type="transmembrane region" description="Helical" evidence="8">
    <location>
        <begin position="198"/>
        <end position="218"/>
    </location>
</feature>
<accession>A0ABU1IP49</accession>
<organism evidence="10 11">
    <name type="scientific">Desmospora profundinema</name>
    <dbReference type="NCBI Taxonomy" id="1571184"/>
    <lineage>
        <taxon>Bacteria</taxon>
        <taxon>Bacillati</taxon>
        <taxon>Bacillota</taxon>
        <taxon>Bacilli</taxon>
        <taxon>Bacillales</taxon>
        <taxon>Thermoactinomycetaceae</taxon>
        <taxon>Desmospora</taxon>
    </lineage>
</organism>
<evidence type="ECO:0000256" key="5">
    <source>
        <dbReference type="ARBA" id="ARBA00022989"/>
    </source>
</evidence>
<keyword evidence="11" id="KW-1185">Reference proteome</keyword>
<sequence>MEHLEMKQKVTIMVAIMSSMLFAALNQTIVGTALPRIVSDLGGIQYFNWVFTVFMLASSITAVLVGKLSDIYGRKRFILTGLGLFIIGTFLCGTAQDMIQLIVWRGVQGLGGGMIMATAFSAVGDLFSPRERGRWQGLMGAVFGLASVLGPTLGGYIVDHFDWHWVFWIFLPVGFAAFYLILRLFPQTPSGAKKRIDYLGSVLLALTIVPLLLAFTWAGDAYPWASWQIITLFSFSLVSFLLFLWVEKGAESPVMPLYLFKNSIFSLSNVISFFIGMGMFGAVMYMPFFIQGVMGTSAAKSGIMMMTMTLGMVLASAVAGHFITKTGKYKKIALFGLLIMTGGMALLAGMDAETSTLTVILYLILVGLGLGMAFPIFNLTVQNAVSHRYLGVSTSAVQLFRQMGGTIGVAVMGSIMLSRMNAKVESTSLPPSLADHPASEGLADIDPQILLAPDQLAALRAPLPPGMEAALDSFLSVLRESMNAGLSAVFWLGCGIMALAFLCTLFIKEIPLRTSNQEPPQGEIGGEEPSSGTAGKGRHRTREAEAHG</sequence>
<evidence type="ECO:0000313" key="10">
    <source>
        <dbReference type="EMBL" id="MDR6226561.1"/>
    </source>
</evidence>
<comment type="caution">
    <text evidence="10">The sequence shown here is derived from an EMBL/GenBank/DDBJ whole genome shotgun (WGS) entry which is preliminary data.</text>
</comment>
<feature type="transmembrane region" description="Helical" evidence="8">
    <location>
        <begin position="224"/>
        <end position="246"/>
    </location>
</feature>
<evidence type="ECO:0000256" key="6">
    <source>
        <dbReference type="ARBA" id="ARBA00023136"/>
    </source>
</evidence>
<feature type="transmembrane region" description="Helical" evidence="8">
    <location>
        <begin position="102"/>
        <end position="123"/>
    </location>
</feature>
<feature type="transmembrane region" description="Helical" evidence="8">
    <location>
        <begin position="356"/>
        <end position="379"/>
    </location>
</feature>
<dbReference type="Gene3D" id="1.20.1250.20">
    <property type="entry name" value="MFS general substrate transporter like domains"/>
    <property type="match status" value="1"/>
</dbReference>
<evidence type="ECO:0000256" key="4">
    <source>
        <dbReference type="ARBA" id="ARBA00022692"/>
    </source>
</evidence>
<dbReference type="Gene3D" id="1.20.1720.10">
    <property type="entry name" value="Multidrug resistance protein D"/>
    <property type="match status" value="1"/>
</dbReference>
<dbReference type="InterPro" id="IPR004638">
    <property type="entry name" value="EmrB-like"/>
</dbReference>
<keyword evidence="2" id="KW-0813">Transport</keyword>
<feature type="transmembrane region" description="Helical" evidence="8">
    <location>
        <begin position="46"/>
        <end position="65"/>
    </location>
</feature>
<feature type="transmembrane region" description="Helical" evidence="8">
    <location>
        <begin position="12"/>
        <end position="34"/>
    </location>
</feature>
<dbReference type="PRINTS" id="PR01036">
    <property type="entry name" value="TCRTETB"/>
</dbReference>
<dbReference type="PANTHER" id="PTHR23501">
    <property type="entry name" value="MAJOR FACILITATOR SUPERFAMILY"/>
    <property type="match status" value="1"/>
</dbReference>
<evidence type="ECO:0000256" key="3">
    <source>
        <dbReference type="ARBA" id="ARBA00022475"/>
    </source>
</evidence>
<keyword evidence="6 8" id="KW-0472">Membrane</keyword>
<feature type="transmembrane region" description="Helical" evidence="8">
    <location>
        <begin position="135"/>
        <end position="157"/>
    </location>
</feature>
<dbReference type="RefSeq" id="WP_309866612.1">
    <property type="nucleotide sequence ID" value="NZ_JAVDQG010000005.1"/>
</dbReference>
<dbReference type="CDD" id="cd17502">
    <property type="entry name" value="MFS_Azr1_MDR_like"/>
    <property type="match status" value="1"/>
</dbReference>
<evidence type="ECO:0000313" key="11">
    <source>
        <dbReference type="Proteomes" id="UP001185012"/>
    </source>
</evidence>
<feature type="transmembrane region" description="Helical" evidence="8">
    <location>
        <begin position="488"/>
        <end position="507"/>
    </location>
</feature>
<feature type="transmembrane region" description="Helical" evidence="8">
    <location>
        <begin position="163"/>
        <end position="186"/>
    </location>
</feature>
<name>A0ABU1IP49_9BACL</name>
<evidence type="ECO:0000256" key="8">
    <source>
        <dbReference type="SAM" id="Phobius"/>
    </source>
</evidence>
<proteinExistence type="predicted"/>
<gene>
    <name evidence="10" type="ORF">JOE21_002568</name>
</gene>
<feature type="domain" description="Major facilitator superfamily (MFS) profile" evidence="9">
    <location>
        <begin position="12"/>
        <end position="512"/>
    </location>
</feature>
<keyword evidence="5 8" id="KW-1133">Transmembrane helix</keyword>
<dbReference type="Pfam" id="PF07690">
    <property type="entry name" value="MFS_1"/>
    <property type="match status" value="1"/>
</dbReference>
<feature type="transmembrane region" description="Helical" evidence="8">
    <location>
        <begin position="267"/>
        <end position="290"/>
    </location>
</feature>
<evidence type="ECO:0000259" key="9">
    <source>
        <dbReference type="PROSITE" id="PS50850"/>
    </source>
</evidence>
<dbReference type="PROSITE" id="PS50850">
    <property type="entry name" value="MFS"/>
    <property type="match status" value="1"/>
</dbReference>
<feature type="region of interest" description="Disordered" evidence="7">
    <location>
        <begin position="515"/>
        <end position="548"/>
    </location>
</feature>
<dbReference type="InterPro" id="IPR036259">
    <property type="entry name" value="MFS_trans_sf"/>
</dbReference>
<dbReference type="SUPFAM" id="SSF103473">
    <property type="entry name" value="MFS general substrate transporter"/>
    <property type="match status" value="1"/>
</dbReference>
<dbReference type="NCBIfam" id="TIGR00711">
    <property type="entry name" value="efflux_EmrB"/>
    <property type="match status" value="1"/>
</dbReference>
<dbReference type="InterPro" id="IPR005829">
    <property type="entry name" value="Sugar_transporter_CS"/>
</dbReference>
<evidence type="ECO:0000256" key="2">
    <source>
        <dbReference type="ARBA" id="ARBA00022448"/>
    </source>
</evidence>
<protein>
    <submittedName>
        <fullName evidence="10">EmrB/QacA subfamily drug resistance transporter</fullName>
    </submittedName>
</protein>
<evidence type="ECO:0000256" key="7">
    <source>
        <dbReference type="SAM" id="MobiDB-lite"/>
    </source>
</evidence>
<dbReference type="EMBL" id="JAVDQG010000005">
    <property type="protein sequence ID" value="MDR6226561.1"/>
    <property type="molecule type" value="Genomic_DNA"/>
</dbReference>
<evidence type="ECO:0000256" key="1">
    <source>
        <dbReference type="ARBA" id="ARBA00004651"/>
    </source>
</evidence>